<name>A0A517YCW0_9BACT</name>
<dbReference type="RefSeq" id="WP_145089451.1">
    <property type="nucleotide sequence ID" value="NZ_CP036274.1"/>
</dbReference>
<evidence type="ECO:0000256" key="1">
    <source>
        <dbReference type="ARBA" id="ARBA00022679"/>
    </source>
</evidence>
<dbReference type="Pfam" id="PF13439">
    <property type="entry name" value="Glyco_transf_4"/>
    <property type="match status" value="1"/>
</dbReference>
<feature type="domain" description="Glycosyl transferase family 1" evidence="2">
    <location>
        <begin position="156"/>
        <end position="313"/>
    </location>
</feature>
<dbReference type="OrthoDB" id="283384at2"/>
<evidence type="ECO:0000313" key="5">
    <source>
        <dbReference type="Proteomes" id="UP000315017"/>
    </source>
</evidence>
<dbReference type="PANTHER" id="PTHR46401">
    <property type="entry name" value="GLYCOSYLTRANSFERASE WBBK-RELATED"/>
    <property type="match status" value="1"/>
</dbReference>
<gene>
    <name evidence="4" type="primary">pimB_2</name>
    <name evidence="4" type="ORF">ETAA8_30540</name>
</gene>
<evidence type="ECO:0000259" key="2">
    <source>
        <dbReference type="Pfam" id="PF00534"/>
    </source>
</evidence>
<organism evidence="4 5">
    <name type="scientific">Anatilimnocola aggregata</name>
    <dbReference type="NCBI Taxonomy" id="2528021"/>
    <lineage>
        <taxon>Bacteria</taxon>
        <taxon>Pseudomonadati</taxon>
        <taxon>Planctomycetota</taxon>
        <taxon>Planctomycetia</taxon>
        <taxon>Pirellulales</taxon>
        <taxon>Pirellulaceae</taxon>
        <taxon>Anatilimnocola</taxon>
    </lineage>
</organism>
<accession>A0A517YCW0</accession>
<dbReference type="Proteomes" id="UP000315017">
    <property type="component" value="Chromosome"/>
</dbReference>
<dbReference type="Pfam" id="PF00534">
    <property type="entry name" value="Glycos_transf_1"/>
    <property type="match status" value="1"/>
</dbReference>
<dbReference type="EMBL" id="CP036274">
    <property type="protein sequence ID" value="QDU27962.1"/>
    <property type="molecule type" value="Genomic_DNA"/>
</dbReference>
<dbReference type="FunFam" id="3.40.50.2000:FF:000119">
    <property type="entry name" value="Glycosyl transferase group 1"/>
    <property type="match status" value="1"/>
</dbReference>
<dbReference type="GO" id="GO:0009103">
    <property type="term" value="P:lipopolysaccharide biosynthetic process"/>
    <property type="evidence" value="ECO:0007669"/>
    <property type="project" value="TreeGrafter"/>
</dbReference>
<feature type="domain" description="Glycosyltransferase subfamily 4-like N-terminal" evidence="3">
    <location>
        <begin position="73"/>
        <end position="144"/>
    </location>
</feature>
<reference evidence="4 5" key="1">
    <citation type="submission" date="2019-02" db="EMBL/GenBank/DDBJ databases">
        <title>Deep-cultivation of Planctomycetes and their phenomic and genomic characterization uncovers novel biology.</title>
        <authorList>
            <person name="Wiegand S."/>
            <person name="Jogler M."/>
            <person name="Boedeker C."/>
            <person name="Pinto D."/>
            <person name="Vollmers J."/>
            <person name="Rivas-Marin E."/>
            <person name="Kohn T."/>
            <person name="Peeters S.H."/>
            <person name="Heuer A."/>
            <person name="Rast P."/>
            <person name="Oberbeckmann S."/>
            <person name="Bunk B."/>
            <person name="Jeske O."/>
            <person name="Meyerdierks A."/>
            <person name="Storesund J.E."/>
            <person name="Kallscheuer N."/>
            <person name="Luecker S."/>
            <person name="Lage O.M."/>
            <person name="Pohl T."/>
            <person name="Merkel B.J."/>
            <person name="Hornburger P."/>
            <person name="Mueller R.-W."/>
            <person name="Bruemmer F."/>
            <person name="Labrenz M."/>
            <person name="Spormann A.M."/>
            <person name="Op den Camp H."/>
            <person name="Overmann J."/>
            <person name="Amann R."/>
            <person name="Jetten M.S.M."/>
            <person name="Mascher T."/>
            <person name="Medema M.H."/>
            <person name="Devos D.P."/>
            <person name="Kaster A.-K."/>
            <person name="Ovreas L."/>
            <person name="Rohde M."/>
            <person name="Galperin M.Y."/>
            <person name="Jogler C."/>
        </authorList>
    </citation>
    <scope>NUCLEOTIDE SEQUENCE [LARGE SCALE GENOMIC DNA]</scope>
    <source>
        <strain evidence="4 5">ETA_A8</strain>
    </source>
</reference>
<dbReference type="GO" id="GO:0016757">
    <property type="term" value="F:glycosyltransferase activity"/>
    <property type="evidence" value="ECO:0007669"/>
    <property type="project" value="UniProtKB-KW"/>
</dbReference>
<dbReference type="KEGG" id="aagg:ETAA8_30540"/>
<dbReference type="AlphaFoldDB" id="A0A517YCW0"/>
<dbReference type="InterPro" id="IPR028098">
    <property type="entry name" value="Glyco_trans_4-like_N"/>
</dbReference>
<evidence type="ECO:0000259" key="3">
    <source>
        <dbReference type="Pfam" id="PF13439"/>
    </source>
</evidence>
<dbReference type="SUPFAM" id="SSF53756">
    <property type="entry name" value="UDP-Glycosyltransferase/glycogen phosphorylase"/>
    <property type="match status" value="1"/>
</dbReference>
<dbReference type="Gene3D" id="3.40.50.2000">
    <property type="entry name" value="Glycogen Phosphorylase B"/>
    <property type="match status" value="2"/>
</dbReference>
<keyword evidence="1 4" id="KW-0808">Transferase</keyword>
<dbReference type="PANTHER" id="PTHR46401:SF2">
    <property type="entry name" value="GLYCOSYLTRANSFERASE WBBK-RELATED"/>
    <property type="match status" value="1"/>
</dbReference>
<sequence>MLPCVNGRYLVQRLTGVQRYAREIVSRWEPVPILKPNLGGKGASGHLWEQLRLPTMAKGLLWSPCTTGPIAVRKQVVTIHDTAFVDRAECFTRGFAAWYQWLVPRLARRVQRIITVSHFSKQRIVEHCRVPEEKVEVVSCGVGPQFRPQPAEQVARAREELKLPSRYALCVCSLEPRKNLLRLLQSWSAMQNRPDDLHLVIVGARDNIYDNIGLTEPPKNVHLAGYVGDDLLPAVYAGAEFFACPSLYEGFGLPVIEAMACGVPVICSNTTSLPEVAGDAAILVDPLQIESIAAAMQQLATDAALRAKMREQGLIRAQTFSWDDAARKTWNILAAAS</sequence>
<dbReference type="InterPro" id="IPR001296">
    <property type="entry name" value="Glyco_trans_1"/>
</dbReference>
<keyword evidence="4" id="KW-0328">Glycosyltransferase</keyword>
<dbReference type="CDD" id="cd03809">
    <property type="entry name" value="GT4_MtfB-like"/>
    <property type="match status" value="1"/>
</dbReference>
<evidence type="ECO:0000313" key="4">
    <source>
        <dbReference type="EMBL" id="QDU27962.1"/>
    </source>
</evidence>
<keyword evidence="5" id="KW-1185">Reference proteome</keyword>
<proteinExistence type="predicted"/>
<protein>
    <submittedName>
        <fullName evidence="4">GDP-mannose-dependent alpha-(1-6)-phosphatidylinositol monomannoside mannosyltransferase</fullName>
    </submittedName>
</protein>